<comment type="caution">
    <text evidence="1">The sequence shown here is derived from an EMBL/GenBank/DDBJ whole genome shotgun (WGS) entry which is preliminary data.</text>
</comment>
<gene>
    <name evidence="1" type="ORF">PENSUB_3489</name>
</gene>
<proteinExistence type="predicted"/>
<dbReference type="Proteomes" id="UP000186955">
    <property type="component" value="Unassembled WGS sequence"/>
</dbReference>
<protein>
    <submittedName>
        <fullName evidence="1">Uncharacterized protein</fullName>
    </submittedName>
</protein>
<dbReference type="AlphaFoldDB" id="A0A1Q5UF25"/>
<organism evidence="1 2">
    <name type="scientific">Penicillium subrubescens</name>
    <dbReference type="NCBI Taxonomy" id="1316194"/>
    <lineage>
        <taxon>Eukaryota</taxon>
        <taxon>Fungi</taxon>
        <taxon>Dikarya</taxon>
        <taxon>Ascomycota</taxon>
        <taxon>Pezizomycotina</taxon>
        <taxon>Eurotiomycetes</taxon>
        <taxon>Eurotiomycetidae</taxon>
        <taxon>Eurotiales</taxon>
        <taxon>Aspergillaceae</taxon>
        <taxon>Penicillium</taxon>
    </lineage>
</organism>
<name>A0A1Q5UF25_9EURO</name>
<dbReference type="EMBL" id="MNBE01000306">
    <property type="protein sequence ID" value="OKP11080.1"/>
    <property type="molecule type" value="Genomic_DNA"/>
</dbReference>
<evidence type="ECO:0000313" key="1">
    <source>
        <dbReference type="EMBL" id="OKP11080.1"/>
    </source>
</evidence>
<accession>A0A1Q5UF25</accession>
<reference evidence="1 2" key="1">
    <citation type="submission" date="2016-10" db="EMBL/GenBank/DDBJ databases">
        <title>Genome sequence of the ascomycete fungus Penicillium subrubescens.</title>
        <authorList>
            <person name="De Vries R.P."/>
            <person name="Peng M."/>
            <person name="Dilokpimol A."/>
            <person name="Hilden K."/>
            <person name="Makela M.R."/>
            <person name="Grigoriev I."/>
            <person name="Riley R."/>
            <person name="Granchi Z."/>
        </authorList>
    </citation>
    <scope>NUCLEOTIDE SEQUENCE [LARGE SCALE GENOMIC DNA]</scope>
    <source>
        <strain evidence="1 2">CBS 132785</strain>
    </source>
</reference>
<keyword evidence="2" id="KW-1185">Reference proteome</keyword>
<evidence type="ECO:0000313" key="2">
    <source>
        <dbReference type="Proteomes" id="UP000186955"/>
    </source>
</evidence>
<sequence>MVGCSWVLFGKKPKSPVTSQPPTAEETAIIHDREPSCRVHEQIVQDTKI</sequence>